<comment type="caution">
    <text evidence="3">The sequence shown here is derived from an EMBL/GenBank/DDBJ whole genome shotgun (WGS) entry which is preliminary data.</text>
</comment>
<dbReference type="Gene3D" id="3.10.10.10">
    <property type="entry name" value="HIV Type 1 Reverse Transcriptase, subunit A, domain 1"/>
    <property type="match status" value="1"/>
</dbReference>
<protein>
    <recommendedName>
        <fullName evidence="2">Retrotransposon gag domain-containing protein</fullName>
    </recommendedName>
</protein>
<dbReference type="Gene3D" id="3.30.70.270">
    <property type="match status" value="1"/>
</dbReference>
<evidence type="ECO:0000313" key="3">
    <source>
        <dbReference type="EMBL" id="KAA0032769.1"/>
    </source>
</evidence>
<dbReference type="SUPFAM" id="SSF56672">
    <property type="entry name" value="DNA/RNA polymerases"/>
    <property type="match status" value="1"/>
</dbReference>
<dbReference type="Pfam" id="PF13975">
    <property type="entry name" value="gag-asp_proteas"/>
    <property type="match status" value="1"/>
</dbReference>
<feature type="compositionally biased region" description="Basic and acidic residues" evidence="1">
    <location>
        <begin position="355"/>
        <end position="366"/>
    </location>
</feature>
<gene>
    <name evidence="3" type="ORF">E6C27_scaffold708G00140</name>
</gene>
<organism evidence="3 4">
    <name type="scientific">Cucumis melo var. makuwa</name>
    <name type="common">Oriental melon</name>
    <dbReference type="NCBI Taxonomy" id="1194695"/>
    <lineage>
        <taxon>Eukaryota</taxon>
        <taxon>Viridiplantae</taxon>
        <taxon>Streptophyta</taxon>
        <taxon>Embryophyta</taxon>
        <taxon>Tracheophyta</taxon>
        <taxon>Spermatophyta</taxon>
        <taxon>Magnoliopsida</taxon>
        <taxon>eudicotyledons</taxon>
        <taxon>Gunneridae</taxon>
        <taxon>Pentapetalae</taxon>
        <taxon>rosids</taxon>
        <taxon>fabids</taxon>
        <taxon>Cucurbitales</taxon>
        <taxon>Cucurbitaceae</taxon>
        <taxon>Benincaseae</taxon>
        <taxon>Cucumis</taxon>
    </lineage>
</organism>
<evidence type="ECO:0000259" key="2">
    <source>
        <dbReference type="Pfam" id="PF03732"/>
    </source>
</evidence>
<feature type="region of interest" description="Disordered" evidence="1">
    <location>
        <begin position="327"/>
        <end position="386"/>
    </location>
</feature>
<dbReference type="CDD" id="cd00303">
    <property type="entry name" value="retropepsin_like"/>
    <property type="match status" value="1"/>
</dbReference>
<evidence type="ECO:0000313" key="4">
    <source>
        <dbReference type="Proteomes" id="UP000321393"/>
    </source>
</evidence>
<sequence length="1010" mass="113463">MSSSNPSGKAQRDRLVEIEEQMLYLVEVPDSIRYLESRVDEISEKANMIDAVAGHVEGLPIKELLARVDALEENTNARRTINYERGESSSGFAAHMEERVSELDNTQKTLLEMINGMSGDFKVTLDVVRNEIADVNARLSLTMRAMANQAPAGGAISVSKVKVPEPKPFCGARDAKALENYIFDLEQYFKATNTVAEEAKVTLATMHLSEDAKLWWRSRYVDIQEGRCTVDTWDALKRELRSQFFPENVEILARRKLRDLRHTGEIREYVKQFAGLMLDIRDMSEKDKVFYFVEGLKPWAKAKLYEQRVQDLTSAYAAAERLFDLTSDSQDTRRNQSSSPRRNRDSRPSSPKAVGGDKRPGKDRKPYQSNTENTWRRPNDRSPTKRPLSCFICQGPHLARECPNKVDFHAFQASLIADSDDKSNQVEDEAGLIDGGEKTRIGAIKYMSSLQKKSGESHVPSKGGLLYVDTWINQKQAKSTMVDSGATYNFITEAEVRRLGLRWEKDSGRMKAVNSIALPIVGLVKRTTIKLGGWKGPVDFVVVKMDDFDVVLGMEFLLEHQVIPMPSAKCLAITGSFPTVVQADIRQPNGFRMISAMQLDESRAQGEPPSVEILLGALGKPGETVPEDTLCVPEKCHGVMPSRWPKSSSMWRRTDHGVEAPSEANAHAKNAYRMAPSELTKLREPSEMLLNTGCSIPVQAPYGARVLSLKKKDRSPQQCVDRRTQSKLTVRRKSPLPMLTRRVDCRRGVKHRPKSDDRPRQCRVRTTKAKGLEKSCVTRHEAYEFPVAPLGLTNAKGGKCCFVQGQVSALIHVGEPHHGGSSREEDPQWSKNLECRVAFNGSKQTMIEVPSLGVVDATKTPEVEAEQLSCVLEEYLHHCVDGRQGNWVQRPKVAQFGHSAQTDSPSKRSPFEIEDKRHSALPPVADGPCLRDRPQVHRVKEEGEQMDNIARVCLEEASRPMEERGDQRRCPLEFEGMTKLPIDGATTPYDHLSTWTWRKTEKSSKPLLTE</sequence>
<dbReference type="SUPFAM" id="SSF50630">
    <property type="entry name" value="Acid proteases"/>
    <property type="match status" value="1"/>
</dbReference>
<dbReference type="InterPro" id="IPR005162">
    <property type="entry name" value="Retrotrans_gag_dom"/>
</dbReference>
<dbReference type="EMBL" id="SSTE01021217">
    <property type="protein sequence ID" value="KAA0032769.1"/>
    <property type="molecule type" value="Genomic_DNA"/>
</dbReference>
<dbReference type="PANTHER" id="PTHR15503">
    <property type="entry name" value="LDOC1 RELATED"/>
    <property type="match status" value="1"/>
</dbReference>
<dbReference type="Gene3D" id="2.40.70.10">
    <property type="entry name" value="Acid Proteases"/>
    <property type="match status" value="1"/>
</dbReference>
<reference evidence="3 4" key="1">
    <citation type="submission" date="2019-08" db="EMBL/GenBank/DDBJ databases">
        <title>Draft genome sequences of two oriental melons (Cucumis melo L. var makuwa).</title>
        <authorList>
            <person name="Kwon S.-Y."/>
        </authorList>
    </citation>
    <scope>NUCLEOTIDE SEQUENCE [LARGE SCALE GENOMIC DNA]</scope>
    <source>
        <strain evidence="4">cv. SW 3</strain>
        <tissue evidence="3">Leaf</tissue>
    </source>
</reference>
<dbReference type="OrthoDB" id="1939491at2759"/>
<evidence type="ECO:0000256" key="1">
    <source>
        <dbReference type="SAM" id="MobiDB-lite"/>
    </source>
</evidence>
<name>A0A5A7SUD4_CUCMM</name>
<feature type="domain" description="Retrotransposon gag" evidence="2">
    <location>
        <begin position="203"/>
        <end position="298"/>
    </location>
</feature>
<dbReference type="InterPro" id="IPR021109">
    <property type="entry name" value="Peptidase_aspartic_dom_sf"/>
</dbReference>
<dbReference type="InterPro" id="IPR043128">
    <property type="entry name" value="Rev_trsase/Diguanyl_cyclase"/>
</dbReference>
<feature type="compositionally biased region" description="Basic and acidic residues" evidence="1">
    <location>
        <begin position="374"/>
        <end position="383"/>
    </location>
</feature>
<accession>A0A5A7SUD4</accession>
<dbReference type="PANTHER" id="PTHR15503:SF45">
    <property type="entry name" value="RNA-DIRECTED DNA POLYMERASE HOMOLOG"/>
    <property type="match status" value="1"/>
</dbReference>
<proteinExistence type="predicted"/>
<dbReference type="InterPro" id="IPR043502">
    <property type="entry name" value="DNA/RNA_pol_sf"/>
</dbReference>
<dbReference type="Pfam" id="PF03732">
    <property type="entry name" value="Retrotrans_gag"/>
    <property type="match status" value="1"/>
</dbReference>
<dbReference type="InterPro" id="IPR032567">
    <property type="entry name" value="RTL1-rel"/>
</dbReference>
<dbReference type="Proteomes" id="UP000321393">
    <property type="component" value="Unassembled WGS sequence"/>
</dbReference>
<dbReference type="AlphaFoldDB" id="A0A5A7SUD4"/>